<keyword evidence="8 14" id="KW-0406">Ion transport</keyword>
<keyword evidence="4 14" id="KW-0812">Transmembrane</keyword>
<evidence type="ECO:0000256" key="7">
    <source>
        <dbReference type="ARBA" id="ARBA00022989"/>
    </source>
</evidence>
<feature type="transmembrane region" description="Helical" evidence="14">
    <location>
        <begin position="383"/>
        <end position="404"/>
    </location>
</feature>
<evidence type="ECO:0000256" key="6">
    <source>
        <dbReference type="ARBA" id="ARBA00022882"/>
    </source>
</evidence>
<proteinExistence type="inferred from homology"/>
<dbReference type="PROSITE" id="PS51371">
    <property type="entry name" value="CBS"/>
    <property type="match status" value="1"/>
</dbReference>
<gene>
    <name evidence="16" type="ORF">RGQ29_003226</name>
</gene>
<evidence type="ECO:0000256" key="9">
    <source>
        <dbReference type="ARBA" id="ARBA00023122"/>
    </source>
</evidence>
<evidence type="ECO:0000256" key="2">
    <source>
        <dbReference type="ARBA" id="ARBA00009476"/>
    </source>
</evidence>
<dbReference type="PANTHER" id="PTHR11689:SF165">
    <property type="entry name" value="CHLORIDE CHANNEL PROTEIN CLC-C"/>
    <property type="match status" value="1"/>
</dbReference>
<keyword evidence="6" id="KW-0851">Voltage-gated channel</keyword>
<evidence type="ECO:0000259" key="15">
    <source>
        <dbReference type="PROSITE" id="PS51371"/>
    </source>
</evidence>
<dbReference type="Gene3D" id="1.10.3080.10">
    <property type="entry name" value="Clc chloride channel"/>
    <property type="match status" value="1"/>
</dbReference>
<evidence type="ECO:0000256" key="5">
    <source>
        <dbReference type="ARBA" id="ARBA00022737"/>
    </source>
</evidence>
<dbReference type="Gene3D" id="3.10.580.10">
    <property type="entry name" value="CBS-domain"/>
    <property type="match status" value="1"/>
</dbReference>
<comment type="similarity">
    <text evidence="2 14">Belongs to the chloride channel (TC 2.A.49) family.</text>
</comment>
<keyword evidence="3 14" id="KW-0813">Transport</keyword>
<dbReference type="AlphaFoldDB" id="A0AAN7EB34"/>
<evidence type="ECO:0000256" key="4">
    <source>
        <dbReference type="ARBA" id="ARBA00022692"/>
    </source>
</evidence>
<feature type="transmembrane region" description="Helical" evidence="14">
    <location>
        <begin position="551"/>
        <end position="568"/>
    </location>
</feature>
<keyword evidence="11" id="KW-0869">Chloride channel</keyword>
<dbReference type="InterPro" id="IPR002251">
    <property type="entry name" value="Cl_channel_pln"/>
</dbReference>
<keyword evidence="12 14" id="KW-0868">Chloride</keyword>
<evidence type="ECO:0000256" key="14">
    <source>
        <dbReference type="RuleBase" id="RU361221"/>
    </source>
</evidence>
<dbReference type="Pfam" id="PF00654">
    <property type="entry name" value="Voltage_CLC"/>
    <property type="match status" value="1"/>
</dbReference>
<evidence type="ECO:0000313" key="17">
    <source>
        <dbReference type="Proteomes" id="UP001324115"/>
    </source>
</evidence>
<dbReference type="PRINTS" id="PR00762">
    <property type="entry name" value="CLCHANNEL"/>
</dbReference>
<feature type="transmembrane region" description="Helical" evidence="14">
    <location>
        <begin position="463"/>
        <end position="485"/>
    </location>
</feature>
<dbReference type="SUPFAM" id="SSF81340">
    <property type="entry name" value="Clc chloride channel"/>
    <property type="match status" value="1"/>
</dbReference>
<feature type="transmembrane region" description="Helical" evidence="14">
    <location>
        <begin position="91"/>
        <end position="108"/>
    </location>
</feature>
<dbReference type="InterPro" id="IPR051280">
    <property type="entry name" value="Cl-channel/antiporter"/>
</dbReference>
<evidence type="ECO:0000256" key="11">
    <source>
        <dbReference type="ARBA" id="ARBA00023173"/>
    </source>
</evidence>
<evidence type="ECO:0000256" key="13">
    <source>
        <dbReference type="PROSITE-ProRule" id="PRU00703"/>
    </source>
</evidence>
<dbReference type="InterPro" id="IPR014743">
    <property type="entry name" value="Cl-channel_core"/>
</dbReference>
<dbReference type="GO" id="GO:0009705">
    <property type="term" value="C:plant-type vacuole membrane"/>
    <property type="evidence" value="ECO:0007669"/>
    <property type="project" value="TreeGrafter"/>
</dbReference>
<dbReference type="GO" id="GO:0034707">
    <property type="term" value="C:chloride channel complex"/>
    <property type="evidence" value="ECO:0007669"/>
    <property type="project" value="UniProtKB-KW"/>
</dbReference>
<dbReference type="InterPro" id="IPR000644">
    <property type="entry name" value="CBS_dom"/>
</dbReference>
<evidence type="ECO:0000256" key="1">
    <source>
        <dbReference type="ARBA" id="ARBA00004141"/>
    </source>
</evidence>
<comment type="subcellular location">
    <subcellularLocation>
        <location evidence="1 14">Membrane</location>
        <topology evidence="1 14">Multi-pass membrane protein</topology>
    </subcellularLocation>
</comment>
<evidence type="ECO:0000256" key="3">
    <source>
        <dbReference type="ARBA" id="ARBA00022448"/>
    </source>
</evidence>
<name>A0AAN7EB34_QUERU</name>
<organism evidence="16 17">
    <name type="scientific">Quercus rubra</name>
    <name type="common">Northern red oak</name>
    <name type="synonym">Quercus borealis</name>
    <dbReference type="NCBI Taxonomy" id="3512"/>
    <lineage>
        <taxon>Eukaryota</taxon>
        <taxon>Viridiplantae</taxon>
        <taxon>Streptophyta</taxon>
        <taxon>Embryophyta</taxon>
        <taxon>Tracheophyta</taxon>
        <taxon>Spermatophyta</taxon>
        <taxon>Magnoliopsida</taxon>
        <taxon>eudicotyledons</taxon>
        <taxon>Gunneridae</taxon>
        <taxon>Pentapetalae</taxon>
        <taxon>rosids</taxon>
        <taxon>fabids</taxon>
        <taxon>Fagales</taxon>
        <taxon>Fagaceae</taxon>
        <taxon>Quercus</taxon>
    </lineage>
</organism>
<comment type="caution">
    <text evidence="14">Lacks conserved residue(s) required for the propagation of feature annotation.</text>
</comment>
<evidence type="ECO:0000256" key="12">
    <source>
        <dbReference type="ARBA" id="ARBA00023214"/>
    </source>
</evidence>
<dbReference type="GO" id="GO:0005247">
    <property type="term" value="F:voltage-gated chloride channel activity"/>
    <property type="evidence" value="ECO:0007669"/>
    <property type="project" value="InterPro"/>
</dbReference>
<dbReference type="PRINTS" id="PR01120">
    <property type="entry name" value="CLCHANNELPLT"/>
</dbReference>
<dbReference type="InterPro" id="IPR001807">
    <property type="entry name" value="ClC"/>
</dbReference>
<dbReference type="CDD" id="cd04591">
    <property type="entry name" value="CBS_pair_voltage-gated_CLC_euk_bac"/>
    <property type="match status" value="1"/>
</dbReference>
<evidence type="ECO:0000313" key="16">
    <source>
        <dbReference type="EMBL" id="KAK4567328.1"/>
    </source>
</evidence>
<keyword evidence="6" id="KW-0407">Ion channel</keyword>
<dbReference type="PANTHER" id="PTHR11689">
    <property type="entry name" value="CHLORIDE CHANNEL PROTEIN CLC FAMILY MEMBER"/>
    <property type="match status" value="1"/>
</dbReference>
<dbReference type="Pfam" id="PF00571">
    <property type="entry name" value="CBS"/>
    <property type="match status" value="1"/>
</dbReference>
<keyword evidence="7 14" id="KW-1133">Transmembrane helix</keyword>
<dbReference type="Proteomes" id="UP001324115">
    <property type="component" value="Unassembled WGS sequence"/>
</dbReference>
<dbReference type="InterPro" id="IPR046342">
    <property type="entry name" value="CBS_dom_sf"/>
</dbReference>
<dbReference type="CDD" id="cd03685">
    <property type="entry name" value="ClC_6_like"/>
    <property type="match status" value="1"/>
</dbReference>
<accession>A0AAN7EB34</accession>
<evidence type="ECO:0000256" key="8">
    <source>
        <dbReference type="ARBA" id="ARBA00023065"/>
    </source>
</evidence>
<keyword evidence="17" id="KW-1185">Reference proteome</keyword>
<feature type="transmembrane region" description="Helical" evidence="14">
    <location>
        <begin position="291"/>
        <end position="310"/>
    </location>
</feature>
<sequence>MDQEKHVNQSDDVHDIENEGLLDGKEIERCRSEVSEKNLSYTKPLLVKRTNTTSQIAIVGANICPIESLDYEIIENELFKQDWRSRKKIQIFQYVLLKWAFALLIGLGTGLVGFFNNIAVENIAGFKLLLTSNLMSEDKYFKAFAAYAGCNVGLAAAAAALCAFIAPAAAGSGIPEVKAYLNGVDAYSILAPSTLFVKIFGSVLGVSAGFVVGKEGPMVHTGACIANLLGQGGSRKYHLTWKWLRYFKNDRDRRDMITCGAAAGVAAAFRAPVGGVLFVLEEAASWWRSALLWRTFFTTAVVAIVLRAFIQYCTTGKCGLFGEGGLIMYDVSSANATYSAPDILAVIFLGIIGGILGSMYNYFVDKVLRTYSIINERGAVLKILLVITISLLTSCCSFGLPWIAKCMPCPTELSVSCPTVGKSGNYKSFQCPSGYYNDLASLFLNTNDDAIRNLFSTSTLKEFHISSLFIFFGAVYCLGIITYGIAIPSGLFIPVILAGACYGRLVGRLFESISSLDAGLFALLGAASFLGGTMRMTVSLCIILLELTNDLLLLPLVMLVLLISKTVADNFNKGVYDQILKIKGLPYLEAHAEPYMRHLVARDVVSGPLVIFSGVEKVGNILHALRTTGHNGFPVIDEPPFSEAPELCGVVLRSHLLVLLKGKNFSMDRVVTGDDILQRFAAFDFAKAGSGKGIKLEDLDIKVEEMEMYIDLHPITNASPYTVVETMSLAKAAILFRQLGLRHMCVVPKSQGRPPIVGILTRHDFMPEHILGLYPHINPDK</sequence>
<protein>
    <recommendedName>
        <fullName evidence="14">Chloride channel protein</fullName>
    </recommendedName>
</protein>
<dbReference type="SUPFAM" id="SSF54631">
    <property type="entry name" value="CBS-domain pair"/>
    <property type="match status" value="1"/>
</dbReference>
<feature type="transmembrane region" description="Helical" evidence="14">
    <location>
        <begin position="343"/>
        <end position="363"/>
    </location>
</feature>
<keyword evidence="10 14" id="KW-0472">Membrane</keyword>
<comment type="caution">
    <text evidence="16">The sequence shown here is derived from an EMBL/GenBank/DDBJ whole genome shotgun (WGS) entry which is preliminary data.</text>
</comment>
<feature type="transmembrane region" description="Helical" evidence="14">
    <location>
        <begin position="256"/>
        <end position="279"/>
    </location>
</feature>
<dbReference type="EMBL" id="JAXUIC010000010">
    <property type="protein sequence ID" value="KAK4567328.1"/>
    <property type="molecule type" value="Genomic_DNA"/>
</dbReference>
<evidence type="ECO:0000256" key="10">
    <source>
        <dbReference type="ARBA" id="ARBA00023136"/>
    </source>
</evidence>
<feature type="transmembrane region" description="Helical" evidence="14">
    <location>
        <begin position="144"/>
        <end position="169"/>
    </location>
</feature>
<keyword evidence="5" id="KW-0677">Repeat</keyword>
<keyword evidence="9 13" id="KW-0129">CBS domain</keyword>
<reference evidence="16 17" key="1">
    <citation type="journal article" date="2023" name="G3 (Bethesda)">
        <title>A haplotype-resolved chromosome-scale genome for Quercus rubra L. provides insights into the genetics of adaptive traits for red oak species.</title>
        <authorList>
            <person name="Kapoor B."/>
            <person name="Jenkins J."/>
            <person name="Schmutz J."/>
            <person name="Zhebentyayeva T."/>
            <person name="Kuelheim C."/>
            <person name="Coggeshall M."/>
            <person name="Heim C."/>
            <person name="Lasky J.R."/>
            <person name="Leites L."/>
            <person name="Islam-Faridi N."/>
            <person name="Romero-Severson J."/>
            <person name="DeLeo V.L."/>
            <person name="Lucas S.M."/>
            <person name="Lazic D."/>
            <person name="Gailing O."/>
            <person name="Carlson J."/>
            <person name="Staton M."/>
        </authorList>
    </citation>
    <scope>NUCLEOTIDE SEQUENCE [LARGE SCALE GENOMIC DNA]</scope>
    <source>
        <strain evidence="16">Pseudo-F2</strain>
    </source>
</reference>
<feature type="transmembrane region" description="Helical" evidence="14">
    <location>
        <begin position="189"/>
        <end position="212"/>
    </location>
</feature>
<dbReference type="FunFam" id="1.10.3080.10:FF:000004">
    <property type="entry name" value="Chloride channel ClC3"/>
    <property type="match status" value="1"/>
</dbReference>
<feature type="domain" description="CBS" evidence="15">
    <location>
        <begin position="715"/>
        <end position="781"/>
    </location>
</feature>